<accession>A0A0G1VBA8</accession>
<evidence type="ECO:0000313" key="2">
    <source>
        <dbReference type="Proteomes" id="UP000034879"/>
    </source>
</evidence>
<reference evidence="1" key="1">
    <citation type="journal article" date="2015" name="Nature">
        <title>rRNA introns, odd ribosomes, and small enigmatic genomes across a large radiation of phyla.</title>
        <authorList>
            <person name="Brown C.T."/>
            <person name="Hug L.A."/>
            <person name="Thomas B.C."/>
            <person name="Sharon I."/>
            <person name="Castelle C.J."/>
            <person name="Singh A."/>
            <person name="Wilkins M.J."/>
            <person name="Williams K.H."/>
            <person name="Banfield J.F."/>
        </authorList>
    </citation>
    <scope>NUCLEOTIDE SEQUENCE [LARGE SCALE GENOMIC DNA]</scope>
</reference>
<proteinExistence type="predicted"/>
<organism evidence="1 2">
    <name type="scientific">Candidatus Nomurabacteria bacterium GW2011_GWB1_47_6</name>
    <dbReference type="NCBI Taxonomy" id="1618749"/>
    <lineage>
        <taxon>Bacteria</taxon>
        <taxon>Candidatus Nomuraibacteriota</taxon>
    </lineage>
</organism>
<sequence>MPKSRIKALPRPHLKHLFFWRVENLGFFAALAFTDVFAIELVSREKLLVTRT</sequence>
<dbReference type="AlphaFoldDB" id="A0A0G1VBA8"/>
<dbReference type="EMBL" id="LCOJ01000012">
    <property type="protein sequence ID" value="KKU75458.1"/>
    <property type="molecule type" value="Genomic_DNA"/>
</dbReference>
<gene>
    <name evidence="1" type="ORF">UY01_C0012G0009</name>
</gene>
<comment type="caution">
    <text evidence="1">The sequence shown here is derived from an EMBL/GenBank/DDBJ whole genome shotgun (WGS) entry which is preliminary data.</text>
</comment>
<evidence type="ECO:0000313" key="1">
    <source>
        <dbReference type="EMBL" id="KKU75458.1"/>
    </source>
</evidence>
<protein>
    <submittedName>
        <fullName evidence="1">Uncharacterized protein</fullName>
    </submittedName>
</protein>
<name>A0A0G1VBA8_9BACT</name>
<dbReference type="Proteomes" id="UP000034879">
    <property type="component" value="Unassembled WGS sequence"/>
</dbReference>